<gene>
    <name evidence="1" type="ORF">H8K43_07890</name>
</gene>
<accession>A0ABR7A3V1</accession>
<protein>
    <submittedName>
        <fullName evidence="1">Uncharacterized protein</fullName>
    </submittedName>
</protein>
<reference evidence="1 2" key="1">
    <citation type="submission" date="2020-08" db="EMBL/GenBank/DDBJ databases">
        <title>Novel species isolated from subtropical streams in China.</title>
        <authorList>
            <person name="Lu H."/>
        </authorList>
    </citation>
    <scope>NUCLEOTIDE SEQUENCE [LARGE SCALE GENOMIC DNA]</scope>
    <source>
        <strain evidence="1 2">CY22W</strain>
    </source>
</reference>
<name>A0ABR7A3V1_9BURK</name>
<dbReference type="Proteomes" id="UP000654304">
    <property type="component" value="Unassembled WGS sequence"/>
</dbReference>
<dbReference type="EMBL" id="JACOGD010000003">
    <property type="protein sequence ID" value="MBC3931586.1"/>
    <property type="molecule type" value="Genomic_DNA"/>
</dbReference>
<evidence type="ECO:0000313" key="1">
    <source>
        <dbReference type="EMBL" id="MBC3931586.1"/>
    </source>
</evidence>
<proteinExistence type="predicted"/>
<evidence type="ECO:0000313" key="2">
    <source>
        <dbReference type="Proteomes" id="UP000654304"/>
    </source>
</evidence>
<comment type="caution">
    <text evidence="1">The sequence shown here is derived from an EMBL/GenBank/DDBJ whole genome shotgun (WGS) entry which is preliminary data.</text>
</comment>
<dbReference type="RefSeq" id="WP_186903312.1">
    <property type="nucleotide sequence ID" value="NZ_JACOGD010000003.1"/>
</dbReference>
<organism evidence="1 2">
    <name type="scientific">Undibacterium curvum</name>
    <dbReference type="NCBI Taxonomy" id="2762294"/>
    <lineage>
        <taxon>Bacteria</taxon>
        <taxon>Pseudomonadati</taxon>
        <taxon>Pseudomonadota</taxon>
        <taxon>Betaproteobacteria</taxon>
        <taxon>Burkholderiales</taxon>
        <taxon>Oxalobacteraceae</taxon>
        <taxon>Undibacterium</taxon>
    </lineage>
</organism>
<sequence>MKKTNMSVDAELINYLLSTSDGRPGVLAHSGNAITSIPAHEFVLVFEGSEATPAMRFYLAKKINEMLPNAGFDMAFIESADKPAEARLALLHPEAYLIVQALLPLGLSSDFAIRNIIQYGFAPIVERQMDLLRALKKIESLLQHGGWRNLDLMRDDTVKPQFNLHATLCESD</sequence>
<keyword evidence="2" id="KW-1185">Reference proteome</keyword>